<dbReference type="Proteomes" id="UP000095228">
    <property type="component" value="Chromosome"/>
</dbReference>
<gene>
    <name evidence="3" type="ORF">Verru16b_01867</name>
</gene>
<keyword evidence="2" id="KW-0874">Quinone</keyword>
<dbReference type="PANTHER" id="PTHR33269">
    <property type="entry name" value="NADH-UBIQUINONE OXIDOREDUCTASE CHAIN 6"/>
    <property type="match status" value="1"/>
</dbReference>
<dbReference type="Gene3D" id="1.20.120.1200">
    <property type="entry name" value="NADH-ubiquinone/plastoquinone oxidoreductase chain 6, subunit NuoJ"/>
    <property type="match status" value="1"/>
</dbReference>
<keyword evidence="2" id="KW-0472">Membrane</keyword>
<organism evidence="3 4">
    <name type="scientific">Lacunisphaera limnophila</name>
    <dbReference type="NCBI Taxonomy" id="1838286"/>
    <lineage>
        <taxon>Bacteria</taxon>
        <taxon>Pseudomonadati</taxon>
        <taxon>Verrucomicrobiota</taxon>
        <taxon>Opitutia</taxon>
        <taxon>Opitutales</taxon>
        <taxon>Opitutaceae</taxon>
        <taxon>Lacunisphaera</taxon>
    </lineage>
</organism>
<keyword evidence="2" id="KW-1003">Cell membrane</keyword>
<keyword evidence="2" id="KW-0812">Transmembrane</keyword>
<dbReference type="KEGG" id="obg:Verru16b_01867"/>
<comment type="caution">
    <text evidence="2">Lacks conserved residue(s) required for the propagation of feature annotation.</text>
</comment>
<keyword evidence="2" id="KW-0520">NAD</keyword>
<feature type="transmembrane region" description="Helical" evidence="2">
    <location>
        <begin position="92"/>
        <end position="111"/>
    </location>
</feature>
<dbReference type="STRING" id="1838286.Verru16b_01867"/>
<protein>
    <recommendedName>
        <fullName evidence="2">NADH-quinone oxidoreductase subunit J</fullName>
        <ecNumber evidence="2">7.1.1.-</ecNumber>
    </recommendedName>
</protein>
<reference evidence="3 4" key="1">
    <citation type="submission" date="2016-06" db="EMBL/GenBank/DDBJ databases">
        <title>Three novel species with peptidoglycan cell walls form the new genus Lacunisphaera gen. nov. in the family Opitutaceae of the verrucomicrobial subdivision 4.</title>
        <authorList>
            <person name="Rast P."/>
            <person name="Gloeckner I."/>
            <person name="Jogler M."/>
            <person name="Boedeker C."/>
            <person name="Jeske O."/>
            <person name="Wiegand S."/>
            <person name="Reinhardt R."/>
            <person name="Schumann P."/>
            <person name="Rohde M."/>
            <person name="Spring S."/>
            <person name="Gloeckner F.O."/>
            <person name="Jogler C."/>
        </authorList>
    </citation>
    <scope>NUCLEOTIDE SEQUENCE [LARGE SCALE GENOMIC DNA]</scope>
    <source>
        <strain evidence="3 4">IG16b</strain>
    </source>
</reference>
<comment type="subcellular location">
    <subcellularLocation>
        <location evidence="2">Cell membrane</location>
        <topology evidence="2">Multi-pass membrane protein</topology>
    </subcellularLocation>
</comment>
<dbReference type="RefSeq" id="WP_237023377.1">
    <property type="nucleotide sequence ID" value="NZ_CP016094.1"/>
</dbReference>
<dbReference type="GO" id="GO:0005886">
    <property type="term" value="C:plasma membrane"/>
    <property type="evidence" value="ECO:0007669"/>
    <property type="project" value="UniProtKB-SubCell"/>
</dbReference>
<evidence type="ECO:0000313" key="4">
    <source>
        <dbReference type="Proteomes" id="UP000095228"/>
    </source>
</evidence>
<keyword evidence="4" id="KW-1185">Reference proteome</keyword>
<dbReference type="AlphaFoldDB" id="A0A1D8AV68"/>
<feature type="transmembrane region" description="Helical" evidence="2">
    <location>
        <begin position="28"/>
        <end position="46"/>
    </location>
</feature>
<proteinExistence type="inferred from homology"/>
<keyword evidence="2" id="KW-1133">Transmembrane helix</keyword>
<dbReference type="InterPro" id="IPR001457">
    <property type="entry name" value="NADH_UbQ/plastoQ_OxRdtase_su6"/>
</dbReference>
<feature type="transmembrane region" description="Helical" evidence="2">
    <location>
        <begin position="53"/>
        <end position="72"/>
    </location>
</feature>
<keyword evidence="3" id="KW-0830">Ubiquinone</keyword>
<dbReference type="GO" id="GO:0048038">
    <property type="term" value="F:quinone binding"/>
    <property type="evidence" value="ECO:0007669"/>
    <property type="project" value="UniProtKB-UniRule"/>
</dbReference>
<dbReference type="Pfam" id="PF00499">
    <property type="entry name" value="Oxidored_q3"/>
    <property type="match status" value="1"/>
</dbReference>
<dbReference type="PANTHER" id="PTHR33269:SF17">
    <property type="entry name" value="NADH-UBIQUINONE OXIDOREDUCTASE CHAIN 6"/>
    <property type="match status" value="1"/>
</dbReference>
<accession>A0A1D8AV68</accession>
<name>A0A1D8AV68_9BACT</name>
<comment type="function">
    <text evidence="2">NDH-1 shuttles electrons from NADH, via FMN and iron-sulfur (Fe-S) centers, to quinones in the respiratory chain. Couples the redox reaction to proton translocation (for every two electrons transferred, four hydrogen ions are translocated across the cytoplasmic membrane), and thus conserves the redox energy in a proton gradient.</text>
</comment>
<sequence>MMLALLIIALVILGAAAAAMLSRNLIHSALLLVGAWAGIAAFYLWAGAEFVAFAQILVYVGAVSMVVLFAVLLTRQGETSAPVGYDSLKRAVLAFIVAGGVGGLLVGAILGSPLDVHLPAATPTLSVQQIGALLMGPYAPALLIVGVLLTVALLGAVVLAAVDQPEDTP</sequence>
<evidence type="ECO:0000256" key="2">
    <source>
        <dbReference type="RuleBase" id="RU004429"/>
    </source>
</evidence>
<evidence type="ECO:0000256" key="1">
    <source>
        <dbReference type="ARBA" id="ARBA00005698"/>
    </source>
</evidence>
<dbReference type="EC" id="7.1.1.-" evidence="2"/>
<evidence type="ECO:0000313" key="3">
    <source>
        <dbReference type="EMBL" id="AOS44798.1"/>
    </source>
</evidence>
<comment type="catalytic activity">
    <reaction evidence="2">
        <text>a quinone + NADH + 5 H(+)(in) = a quinol + NAD(+) + 4 H(+)(out)</text>
        <dbReference type="Rhea" id="RHEA:57888"/>
        <dbReference type="ChEBI" id="CHEBI:15378"/>
        <dbReference type="ChEBI" id="CHEBI:24646"/>
        <dbReference type="ChEBI" id="CHEBI:57540"/>
        <dbReference type="ChEBI" id="CHEBI:57945"/>
        <dbReference type="ChEBI" id="CHEBI:132124"/>
    </reaction>
</comment>
<comment type="similarity">
    <text evidence="1 2">Belongs to the complex I subunit 6 family.</text>
</comment>
<feature type="transmembrane region" description="Helical" evidence="2">
    <location>
        <begin position="132"/>
        <end position="162"/>
    </location>
</feature>
<dbReference type="InterPro" id="IPR042106">
    <property type="entry name" value="Nuo/plastoQ_OxRdtase_6_NuoJ"/>
</dbReference>
<dbReference type="GO" id="GO:0008137">
    <property type="term" value="F:NADH dehydrogenase (ubiquinone) activity"/>
    <property type="evidence" value="ECO:0007669"/>
    <property type="project" value="UniProtKB-UniRule"/>
</dbReference>
<dbReference type="EMBL" id="CP016094">
    <property type="protein sequence ID" value="AOS44798.1"/>
    <property type="molecule type" value="Genomic_DNA"/>
</dbReference>